<dbReference type="Proteomes" id="UP000827986">
    <property type="component" value="Unassembled WGS sequence"/>
</dbReference>
<accession>A0A9D4AYI3</accession>
<keyword evidence="1" id="KW-0812">Transmembrane</keyword>
<dbReference type="EMBL" id="JAHDVG010000478">
    <property type="protein sequence ID" value="KAH1175258.1"/>
    <property type="molecule type" value="Genomic_DNA"/>
</dbReference>
<dbReference type="AlphaFoldDB" id="A0A9D4AYI3"/>
<evidence type="ECO:0000313" key="2">
    <source>
        <dbReference type="EMBL" id="KAH1175258.1"/>
    </source>
</evidence>
<reference evidence="2" key="1">
    <citation type="submission" date="2021-09" db="EMBL/GenBank/DDBJ databases">
        <title>The genome of Mauremys mutica provides insights into the evolution of semi-aquatic lifestyle.</title>
        <authorList>
            <person name="Gong S."/>
            <person name="Gao Y."/>
        </authorList>
    </citation>
    <scope>NUCLEOTIDE SEQUENCE</scope>
    <source>
        <strain evidence="2">MM-2020</strain>
        <tissue evidence="2">Muscle</tissue>
    </source>
</reference>
<feature type="transmembrane region" description="Helical" evidence="1">
    <location>
        <begin position="12"/>
        <end position="38"/>
    </location>
</feature>
<organism evidence="2 3">
    <name type="scientific">Mauremys mutica</name>
    <name type="common">yellowpond turtle</name>
    <dbReference type="NCBI Taxonomy" id="74926"/>
    <lineage>
        <taxon>Eukaryota</taxon>
        <taxon>Metazoa</taxon>
        <taxon>Chordata</taxon>
        <taxon>Craniata</taxon>
        <taxon>Vertebrata</taxon>
        <taxon>Euteleostomi</taxon>
        <taxon>Archelosauria</taxon>
        <taxon>Testudinata</taxon>
        <taxon>Testudines</taxon>
        <taxon>Cryptodira</taxon>
        <taxon>Durocryptodira</taxon>
        <taxon>Testudinoidea</taxon>
        <taxon>Geoemydidae</taxon>
        <taxon>Geoemydinae</taxon>
        <taxon>Mauremys</taxon>
    </lineage>
</organism>
<evidence type="ECO:0000313" key="3">
    <source>
        <dbReference type="Proteomes" id="UP000827986"/>
    </source>
</evidence>
<feature type="transmembrane region" description="Helical" evidence="1">
    <location>
        <begin position="80"/>
        <end position="98"/>
    </location>
</feature>
<keyword evidence="1" id="KW-0472">Membrane</keyword>
<keyword evidence="1" id="KW-1133">Transmembrane helix</keyword>
<gene>
    <name evidence="2" type="ORF">KIL84_021672</name>
</gene>
<proteinExistence type="predicted"/>
<protein>
    <submittedName>
        <fullName evidence="2">Uncharacterized protein</fullName>
    </submittedName>
</protein>
<name>A0A9D4AYI3_9SAUR</name>
<sequence>MDVRPVTSGQVFLGAIPFLFWGVKCTIHGLVLACRIYLGSFLKHTSSSPHGCEENLSGVSQAALEVWTPLSLVNQSINSTSLPAVAIHLLILLVVGMGKGMRDSVCFREGNGDKREEQEIHKRRERNHSR</sequence>
<comment type="caution">
    <text evidence="2">The sequence shown here is derived from an EMBL/GenBank/DDBJ whole genome shotgun (WGS) entry which is preliminary data.</text>
</comment>
<keyword evidence="3" id="KW-1185">Reference proteome</keyword>
<evidence type="ECO:0000256" key="1">
    <source>
        <dbReference type="SAM" id="Phobius"/>
    </source>
</evidence>